<proteinExistence type="predicted"/>
<protein>
    <submittedName>
        <fullName evidence="1">Uncharacterized protein</fullName>
    </submittedName>
</protein>
<evidence type="ECO:0000313" key="1">
    <source>
        <dbReference type="EMBL" id="AEH60109.1"/>
    </source>
</evidence>
<dbReference type="AlphaFoldDB" id="F7XNL2"/>
<gene>
    <name evidence="1" type="ordered locus">Mzhil_0232</name>
</gene>
<organism evidence="1 2">
    <name type="scientific">Methanosalsum zhilinae (strain DSM 4017 / NBRC 107636 / OCM 62 / WeN5)</name>
    <name type="common">Methanohalophilus zhilinae</name>
    <dbReference type="NCBI Taxonomy" id="679901"/>
    <lineage>
        <taxon>Archaea</taxon>
        <taxon>Methanobacteriati</taxon>
        <taxon>Methanobacteriota</taxon>
        <taxon>Stenosarchaea group</taxon>
        <taxon>Methanomicrobia</taxon>
        <taxon>Methanosarcinales</taxon>
        <taxon>Methanosarcinaceae</taxon>
        <taxon>Methanosalsum</taxon>
    </lineage>
</organism>
<dbReference type="KEGG" id="mzh:Mzhil_0232"/>
<dbReference type="Proteomes" id="UP000006622">
    <property type="component" value="Chromosome"/>
</dbReference>
<reference evidence="1 2" key="1">
    <citation type="submission" date="2010-07" db="EMBL/GenBank/DDBJ databases">
        <title>The complete genome of Methanosalsum zhilinae DSM 4017.</title>
        <authorList>
            <consortium name="US DOE Joint Genome Institute (JGI-PGF)"/>
            <person name="Lucas S."/>
            <person name="Copeland A."/>
            <person name="Lapidus A."/>
            <person name="Glavina del Rio T."/>
            <person name="Dalin E."/>
            <person name="Tice H."/>
            <person name="Bruce D."/>
            <person name="Goodwin L."/>
            <person name="Pitluck S."/>
            <person name="Kyrpides N."/>
            <person name="Mavromatis K."/>
            <person name="Ovchinnikova G."/>
            <person name="Daligault H."/>
            <person name="Detter J.C."/>
            <person name="Han C."/>
            <person name="Tapia R."/>
            <person name="Larimer F."/>
            <person name="Land M."/>
            <person name="Hauser L."/>
            <person name="Markowitz V."/>
            <person name="Cheng J.-F."/>
            <person name="Hugenholtz P."/>
            <person name="Woyke T."/>
            <person name="Wu D."/>
            <person name="Spring S."/>
            <person name="Schueler E."/>
            <person name="Brambilla E."/>
            <person name="Klenk H.-P."/>
            <person name="Eisen J.A."/>
        </authorList>
    </citation>
    <scope>NUCLEOTIDE SEQUENCE [LARGE SCALE GENOMIC DNA]</scope>
    <source>
        <strain evidence="2">DSM 4017 / NBRC 107636 / OCM 62 / WeN5</strain>
    </source>
</reference>
<accession>F7XNL2</accession>
<dbReference type="EMBL" id="CP002101">
    <property type="protein sequence ID" value="AEH60109.1"/>
    <property type="molecule type" value="Genomic_DNA"/>
</dbReference>
<keyword evidence="2" id="KW-1185">Reference proteome</keyword>
<sequence>MKIIFSVPEYAGYRVKCCVYIVFSGRTGTATSDSILIYTGNGMYRVLHNMGAGLYSSGKTERQSIGIKLIYDTELYRQSRAKHGDIVVQIISNLSLSSCNGDRSFFLSDAGSGSSVNFGWWLYYLIYNLPVSVYAMEVNWIVH</sequence>
<name>F7XNL2_METZD</name>
<evidence type="ECO:0000313" key="2">
    <source>
        <dbReference type="Proteomes" id="UP000006622"/>
    </source>
</evidence>
<dbReference type="HOGENOM" id="CLU_1801735_0_0_2"/>